<name>A0A1E3ABJ1_9FIRM</name>
<organism evidence="1 3">
    <name type="scientific">Eisenbergiella tayi</name>
    <dbReference type="NCBI Taxonomy" id="1432052"/>
    <lineage>
        <taxon>Bacteria</taxon>
        <taxon>Bacillati</taxon>
        <taxon>Bacillota</taxon>
        <taxon>Clostridia</taxon>
        <taxon>Lachnospirales</taxon>
        <taxon>Lachnospiraceae</taxon>
        <taxon>Eisenbergiella</taxon>
    </lineage>
</organism>
<keyword evidence="1" id="KW-0418">Kinase</keyword>
<dbReference type="CDD" id="cd24012">
    <property type="entry name" value="ASKHA_NBD_KDGal-kinase"/>
    <property type="match status" value="1"/>
</dbReference>
<dbReference type="Pfam" id="PF05035">
    <property type="entry name" value="DGOK"/>
    <property type="match status" value="1"/>
</dbReference>
<proteinExistence type="predicted"/>
<evidence type="ECO:0000313" key="3">
    <source>
        <dbReference type="Proteomes" id="UP000094067"/>
    </source>
</evidence>
<accession>A0A1E3ABJ1</accession>
<dbReference type="Proteomes" id="UP000094067">
    <property type="component" value="Unassembled WGS sequence"/>
</dbReference>
<comment type="caution">
    <text evidence="1">The sequence shown here is derived from an EMBL/GenBank/DDBJ whole genome shotgun (WGS) entry which is preliminary data.</text>
</comment>
<evidence type="ECO:0000313" key="1">
    <source>
        <dbReference type="EMBL" id="ODM06143.1"/>
    </source>
</evidence>
<dbReference type="AlphaFoldDB" id="A0A1E3ABJ1"/>
<evidence type="ECO:0000313" key="2">
    <source>
        <dbReference type="EMBL" id="ODR54619.1"/>
    </source>
</evidence>
<gene>
    <name evidence="1" type="ORF">BEI61_02032</name>
    <name evidence="2" type="ORF">BEI63_16890</name>
</gene>
<dbReference type="GO" id="GO:0008671">
    <property type="term" value="F:2-dehydro-3-deoxygalactonokinase activity"/>
    <property type="evidence" value="ECO:0007669"/>
    <property type="project" value="InterPro"/>
</dbReference>
<dbReference type="EMBL" id="MEHD01000025">
    <property type="protein sequence ID" value="ODR54619.1"/>
    <property type="molecule type" value="Genomic_DNA"/>
</dbReference>
<dbReference type="InterPro" id="IPR007729">
    <property type="entry name" value="DGOK"/>
</dbReference>
<dbReference type="RefSeq" id="WP_069152193.1">
    <property type="nucleotide sequence ID" value="NZ_DAWDRA010000414.1"/>
</dbReference>
<keyword evidence="1" id="KW-0808">Transferase</keyword>
<evidence type="ECO:0000313" key="4">
    <source>
        <dbReference type="Proteomes" id="UP000094869"/>
    </source>
</evidence>
<keyword evidence="4" id="KW-1185">Reference proteome</keyword>
<reference evidence="1 3" key="1">
    <citation type="submission" date="2016-07" db="EMBL/GenBank/DDBJ databases">
        <title>Characterization of isolates of Eisenbergiella tayi derived from blood cultures, using whole genome sequencing.</title>
        <authorList>
            <person name="Burdz T."/>
            <person name="Wiebe D."/>
            <person name="Huynh C."/>
            <person name="Bernard K."/>
        </authorList>
    </citation>
    <scope>NUCLEOTIDE SEQUENCE [LARGE SCALE GENOMIC DNA]</scope>
    <source>
        <strain evidence="1 3">NML 110608</strain>
    </source>
</reference>
<dbReference type="GO" id="GO:0034194">
    <property type="term" value="P:D-galactonate catabolic process"/>
    <property type="evidence" value="ECO:0007669"/>
    <property type="project" value="InterPro"/>
</dbReference>
<dbReference type="Gene3D" id="3.30.420.300">
    <property type="entry name" value="2-keto-3-deoxy-galactonokinase, substrate binding domain"/>
    <property type="match status" value="1"/>
</dbReference>
<dbReference type="InterPro" id="IPR042258">
    <property type="entry name" value="DGOK_N"/>
</dbReference>
<sequence length="332" mass="36881">MRENRITIDMGTTNTRIVLWGKGQQKRGEIIYRIGAKRSAEEGNNRAICDALRNGFTELFRQTGVCWEQVKMVIGCGMLTSELGLVQIPHISSPAGICELAQSARIVNIPDICPLPFYLIPGIQTAKETVTVDNYDKYDIMRGEETETVAILKQFGLSGPFLLFLTGSHDKIIFVDRNGRITHSITSMTGELLEAVTFHTILSDATGNAFVTSEEYEEDMVMKGYLDGKRFGIGRSCFYGRILKECADINRIKICNYLLGVMLQNDIKAVENETAGFRDAVVAGKGAVGNALYMILKKERIFEKVIHFEDCKGESFSSVGALMIADYLIQNG</sequence>
<dbReference type="Proteomes" id="UP000094869">
    <property type="component" value="Unassembled WGS sequence"/>
</dbReference>
<dbReference type="Gene3D" id="3.30.420.310">
    <property type="entry name" value="2-keto-3-deoxy-galactonokinase, C-terminal domain"/>
    <property type="match status" value="1"/>
</dbReference>
<dbReference type="EMBL" id="MCGH01000002">
    <property type="protein sequence ID" value="ODM06143.1"/>
    <property type="molecule type" value="Genomic_DNA"/>
</dbReference>
<protein>
    <submittedName>
        <fullName evidence="1">2-keto-3-deoxy-galactonokinase</fullName>
    </submittedName>
</protein>
<reference evidence="2 4" key="2">
    <citation type="submission" date="2016-08" db="EMBL/GenBank/DDBJ databases">
        <title>Characterization of Isolates of Eisenbergiella tayi Derived from Blood Cultures, Using Whole Genome Sequencing.</title>
        <authorList>
            <person name="Bernier A.-M."/>
            <person name="Burdz T."/>
            <person name="Wiebe D."/>
            <person name="Bernard K."/>
        </authorList>
    </citation>
    <scope>NUCLEOTIDE SEQUENCE [LARGE SCALE GENOMIC DNA]</scope>
    <source>
        <strain evidence="2 4">NML120146</strain>
    </source>
</reference>
<dbReference type="InterPro" id="IPR042257">
    <property type="entry name" value="DGOK_C"/>
</dbReference>